<feature type="region of interest" description="Disordered" evidence="1">
    <location>
        <begin position="27"/>
        <end position="50"/>
    </location>
</feature>
<accession>A0ABW2B5P8</accession>
<gene>
    <name evidence="2" type="ORF">ACFQFQ_16450</name>
</gene>
<name>A0ABW2B5P8_9RHOB</name>
<dbReference type="Proteomes" id="UP001596353">
    <property type="component" value="Unassembled WGS sequence"/>
</dbReference>
<keyword evidence="3" id="KW-1185">Reference proteome</keyword>
<evidence type="ECO:0000313" key="2">
    <source>
        <dbReference type="EMBL" id="MFC6760723.1"/>
    </source>
</evidence>
<reference evidence="3" key="1">
    <citation type="journal article" date="2019" name="Int. J. Syst. Evol. Microbiol.">
        <title>The Global Catalogue of Microorganisms (GCM) 10K type strain sequencing project: providing services to taxonomists for standard genome sequencing and annotation.</title>
        <authorList>
            <consortium name="The Broad Institute Genomics Platform"/>
            <consortium name="The Broad Institute Genome Sequencing Center for Infectious Disease"/>
            <person name="Wu L."/>
            <person name="Ma J."/>
        </authorList>
    </citation>
    <scope>NUCLEOTIDE SEQUENCE [LARGE SCALE GENOMIC DNA]</scope>
    <source>
        <strain evidence="3">CCUG 66188</strain>
    </source>
</reference>
<comment type="caution">
    <text evidence="2">The sequence shown here is derived from an EMBL/GenBank/DDBJ whole genome shotgun (WGS) entry which is preliminary data.</text>
</comment>
<feature type="compositionally biased region" description="Polar residues" evidence="1">
    <location>
        <begin position="38"/>
        <end position="50"/>
    </location>
</feature>
<organism evidence="2 3">
    <name type="scientific">Sulfitobacter porphyrae</name>
    <dbReference type="NCBI Taxonomy" id="1246864"/>
    <lineage>
        <taxon>Bacteria</taxon>
        <taxon>Pseudomonadati</taxon>
        <taxon>Pseudomonadota</taxon>
        <taxon>Alphaproteobacteria</taxon>
        <taxon>Rhodobacterales</taxon>
        <taxon>Roseobacteraceae</taxon>
        <taxon>Sulfitobacter</taxon>
    </lineage>
</organism>
<proteinExistence type="predicted"/>
<evidence type="ECO:0000256" key="1">
    <source>
        <dbReference type="SAM" id="MobiDB-lite"/>
    </source>
</evidence>
<evidence type="ECO:0000313" key="3">
    <source>
        <dbReference type="Proteomes" id="UP001596353"/>
    </source>
</evidence>
<sequence length="50" mass="5468">MGLFKGANDLRVGVACPCQHGQLALRLRPHNRRGGQHGTRSQTAFQQRAA</sequence>
<dbReference type="EMBL" id="JBHSWG010000001">
    <property type="protein sequence ID" value="MFC6760723.1"/>
    <property type="molecule type" value="Genomic_DNA"/>
</dbReference>
<protein>
    <submittedName>
        <fullName evidence="2">Uncharacterized protein</fullName>
    </submittedName>
</protein>